<keyword evidence="2" id="KW-0812">Transmembrane</keyword>
<sequence>MADYEEYEEVPDQNDGNEVEGDNADAGEENLADLIFNAEITDKPEEEEDTEQKATIDEGASVLLHPEEIPRDSTREFAKNLYKSFQPCQRFMTVLCRFPIISYANDDHSIVFEYNWSSVRGNLFFITFAILLTLTGLCTLNIISTMLNFPKQPENLTVSWRIPEMDSRGTVNWGNGLQRFFPNDYTVVTITKEQTELRAEEMFLFRRNIASLLIVIFLMYHIVTADWNL</sequence>
<accession>A0ABP1QY27</accession>
<evidence type="ECO:0000313" key="4">
    <source>
        <dbReference type="Proteomes" id="UP001642540"/>
    </source>
</evidence>
<evidence type="ECO:0000256" key="1">
    <source>
        <dbReference type="SAM" id="MobiDB-lite"/>
    </source>
</evidence>
<reference evidence="3 4" key="1">
    <citation type="submission" date="2024-08" db="EMBL/GenBank/DDBJ databases">
        <authorList>
            <person name="Cucini C."/>
            <person name="Frati F."/>
        </authorList>
    </citation>
    <scope>NUCLEOTIDE SEQUENCE [LARGE SCALE GENOMIC DNA]</scope>
</reference>
<proteinExistence type="predicted"/>
<dbReference type="Proteomes" id="UP001642540">
    <property type="component" value="Unassembled WGS sequence"/>
</dbReference>
<protein>
    <submittedName>
        <fullName evidence="3">Uncharacterized protein</fullName>
    </submittedName>
</protein>
<feature type="transmembrane region" description="Helical" evidence="2">
    <location>
        <begin position="204"/>
        <end position="223"/>
    </location>
</feature>
<feature type="transmembrane region" description="Helical" evidence="2">
    <location>
        <begin position="123"/>
        <end position="143"/>
    </location>
</feature>
<feature type="region of interest" description="Disordered" evidence="1">
    <location>
        <begin position="1"/>
        <end position="28"/>
    </location>
</feature>
<evidence type="ECO:0000256" key="2">
    <source>
        <dbReference type="SAM" id="Phobius"/>
    </source>
</evidence>
<keyword evidence="4" id="KW-1185">Reference proteome</keyword>
<dbReference type="EMBL" id="CAXLJM020000049">
    <property type="protein sequence ID" value="CAL8114276.1"/>
    <property type="molecule type" value="Genomic_DNA"/>
</dbReference>
<evidence type="ECO:0000313" key="3">
    <source>
        <dbReference type="EMBL" id="CAL8114276.1"/>
    </source>
</evidence>
<organism evidence="3 4">
    <name type="scientific">Orchesella dallaii</name>
    <dbReference type="NCBI Taxonomy" id="48710"/>
    <lineage>
        <taxon>Eukaryota</taxon>
        <taxon>Metazoa</taxon>
        <taxon>Ecdysozoa</taxon>
        <taxon>Arthropoda</taxon>
        <taxon>Hexapoda</taxon>
        <taxon>Collembola</taxon>
        <taxon>Entomobryomorpha</taxon>
        <taxon>Entomobryoidea</taxon>
        <taxon>Orchesellidae</taxon>
        <taxon>Orchesellinae</taxon>
        <taxon>Orchesella</taxon>
    </lineage>
</organism>
<keyword evidence="2" id="KW-1133">Transmembrane helix</keyword>
<keyword evidence="2" id="KW-0472">Membrane</keyword>
<name>A0ABP1QY27_9HEXA</name>
<comment type="caution">
    <text evidence="3">The sequence shown here is derived from an EMBL/GenBank/DDBJ whole genome shotgun (WGS) entry which is preliminary data.</text>
</comment>
<gene>
    <name evidence="3" type="ORF">ODALV1_LOCUS16393</name>
</gene>